<gene>
    <name evidence="1" type="ORF">GCM10009789_49750</name>
</gene>
<protein>
    <submittedName>
        <fullName evidence="1">Uncharacterized protein</fullName>
    </submittedName>
</protein>
<evidence type="ECO:0000313" key="1">
    <source>
        <dbReference type="EMBL" id="GAA1590162.1"/>
    </source>
</evidence>
<dbReference type="RefSeq" id="WP_344217853.1">
    <property type="nucleotide sequence ID" value="NZ_BAAAOS010000033.1"/>
</dbReference>
<accession>A0ABN2DXW5</accession>
<keyword evidence="2" id="KW-1185">Reference proteome</keyword>
<dbReference type="EMBL" id="BAAAOS010000033">
    <property type="protein sequence ID" value="GAA1590162.1"/>
    <property type="molecule type" value="Genomic_DNA"/>
</dbReference>
<organism evidence="1 2">
    <name type="scientific">Kribbella sancticallisti</name>
    <dbReference type="NCBI Taxonomy" id="460087"/>
    <lineage>
        <taxon>Bacteria</taxon>
        <taxon>Bacillati</taxon>
        <taxon>Actinomycetota</taxon>
        <taxon>Actinomycetes</taxon>
        <taxon>Propionibacteriales</taxon>
        <taxon>Kribbellaceae</taxon>
        <taxon>Kribbella</taxon>
    </lineage>
</organism>
<evidence type="ECO:0000313" key="2">
    <source>
        <dbReference type="Proteomes" id="UP001500393"/>
    </source>
</evidence>
<comment type="caution">
    <text evidence="1">The sequence shown here is derived from an EMBL/GenBank/DDBJ whole genome shotgun (WGS) entry which is preliminary data.</text>
</comment>
<proteinExistence type="predicted"/>
<reference evidence="1 2" key="1">
    <citation type="journal article" date="2019" name="Int. J. Syst. Evol. Microbiol.">
        <title>The Global Catalogue of Microorganisms (GCM) 10K type strain sequencing project: providing services to taxonomists for standard genome sequencing and annotation.</title>
        <authorList>
            <consortium name="The Broad Institute Genomics Platform"/>
            <consortium name="The Broad Institute Genome Sequencing Center for Infectious Disease"/>
            <person name="Wu L."/>
            <person name="Ma J."/>
        </authorList>
    </citation>
    <scope>NUCLEOTIDE SEQUENCE [LARGE SCALE GENOMIC DNA]</scope>
    <source>
        <strain evidence="1 2">JCM 14969</strain>
    </source>
</reference>
<sequence length="199" mass="21868">MAEQNRTHVVVTWEGDSGLSATSPQVPGWSFGRPTKTEFQADYHAALRDAGVLGQVIGHEQRRFVSPEGIEYILRIADDKHRPERTELAWRMAAVLQSDQRHSDLDTAAKNPMGEVTYICCIASDTVGWVAEQMDSRGDAVQVALAVADEMVMTTQFATEASNESLPWPSLADRGWHSDMTIGEVCQQIAAGERVAVLV</sequence>
<name>A0ABN2DXW5_9ACTN</name>
<dbReference type="Proteomes" id="UP001500393">
    <property type="component" value="Unassembled WGS sequence"/>
</dbReference>